<dbReference type="PROSITE" id="PS50885">
    <property type="entry name" value="HAMP"/>
    <property type="match status" value="2"/>
</dbReference>
<proteinExistence type="inferred from homology"/>
<dbReference type="InterPro" id="IPR004089">
    <property type="entry name" value="MCPsignal_dom"/>
</dbReference>
<dbReference type="SUPFAM" id="SSF58104">
    <property type="entry name" value="Methyl-accepting chemotaxis protein (MCP) signaling domain"/>
    <property type="match status" value="1"/>
</dbReference>
<evidence type="ECO:0000313" key="8">
    <source>
        <dbReference type="Proteomes" id="UP000198281"/>
    </source>
</evidence>
<feature type="domain" description="HAMP" evidence="6">
    <location>
        <begin position="125"/>
        <end position="171"/>
    </location>
</feature>
<reference evidence="8" key="1">
    <citation type="submission" date="2017-06" db="EMBL/GenBank/DDBJ databases">
        <authorList>
            <person name="Varghese N."/>
            <person name="Submissions S."/>
        </authorList>
    </citation>
    <scope>NUCLEOTIDE SEQUENCE [LARGE SCALE GENOMIC DNA]</scope>
    <source>
        <strain evidence="8">LNB2</strain>
    </source>
</reference>
<dbReference type="GO" id="GO:0004888">
    <property type="term" value="F:transmembrane signaling receptor activity"/>
    <property type="evidence" value="ECO:0007669"/>
    <property type="project" value="InterPro"/>
</dbReference>
<keyword evidence="4" id="KW-0472">Membrane</keyword>
<protein>
    <submittedName>
        <fullName evidence="7">Methyl-accepting chemotaxis protein</fullName>
    </submittedName>
</protein>
<dbReference type="GO" id="GO:0007165">
    <property type="term" value="P:signal transduction"/>
    <property type="evidence" value="ECO:0007669"/>
    <property type="project" value="UniProtKB-KW"/>
</dbReference>
<evidence type="ECO:0000259" key="5">
    <source>
        <dbReference type="PROSITE" id="PS50111"/>
    </source>
</evidence>
<keyword evidence="8" id="KW-1185">Reference proteome</keyword>
<comment type="similarity">
    <text evidence="2">Belongs to the methyl-accepting chemotaxis (MCP) protein family.</text>
</comment>
<gene>
    <name evidence="7" type="ORF">SAMN06295912_101164</name>
</gene>
<name>A0A239BH30_9SPHN</name>
<dbReference type="InterPro" id="IPR003660">
    <property type="entry name" value="HAMP_dom"/>
</dbReference>
<dbReference type="GO" id="GO:0016020">
    <property type="term" value="C:membrane"/>
    <property type="evidence" value="ECO:0007669"/>
    <property type="project" value="InterPro"/>
</dbReference>
<dbReference type="PROSITE" id="PS50111">
    <property type="entry name" value="CHEMOTAXIS_TRANSDUC_2"/>
    <property type="match status" value="1"/>
</dbReference>
<dbReference type="PANTHER" id="PTHR43531:SF11">
    <property type="entry name" value="METHYL-ACCEPTING CHEMOTAXIS PROTEIN 3"/>
    <property type="match status" value="1"/>
</dbReference>
<dbReference type="Gene3D" id="1.10.287.950">
    <property type="entry name" value="Methyl-accepting chemotaxis protein"/>
    <property type="match status" value="1"/>
</dbReference>
<keyword evidence="4" id="KW-1133">Transmembrane helix</keyword>
<dbReference type="SMART" id="SM00283">
    <property type="entry name" value="MA"/>
    <property type="match status" value="1"/>
</dbReference>
<evidence type="ECO:0000256" key="1">
    <source>
        <dbReference type="ARBA" id="ARBA00022500"/>
    </source>
</evidence>
<keyword evidence="4" id="KW-0812">Transmembrane</keyword>
<keyword evidence="1" id="KW-0145">Chemotaxis</keyword>
<accession>A0A239BH30</accession>
<evidence type="ECO:0000256" key="4">
    <source>
        <dbReference type="SAM" id="Phobius"/>
    </source>
</evidence>
<evidence type="ECO:0000256" key="2">
    <source>
        <dbReference type="ARBA" id="ARBA00029447"/>
    </source>
</evidence>
<evidence type="ECO:0000313" key="7">
    <source>
        <dbReference type="EMBL" id="SNS07260.1"/>
    </source>
</evidence>
<dbReference type="OrthoDB" id="5292010at2"/>
<dbReference type="GO" id="GO:0006935">
    <property type="term" value="P:chemotaxis"/>
    <property type="evidence" value="ECO:0007669"/>
    <property type="project" value="UniProtKB-KW"/>
</dbReference>
<dbReference type="EMBL" id="FZOS01000001">
    <property type="protein sequence ID" value="SNS07260.1"/>
    <property type="molecule type" value="Genomic_DNA"/>
</dbReference>
<dbReference type="AlphaFoldDB" id="A0A239BH30"/>
<feature type="domain" description="Methyl-accepting transducer" evidence="5">
    <location>
        <begin position="176"/>
        <end position="405"/>
    </location>
</feature>
<dbReference type="SMART" id="SM00304">
    <property type="entry name" value="HAMP"/>
    <property type="match status" value="2"/>
</dbReference>
<evidence type="ECO:0000256" key="3">
    <source>
        <dbReference type="PROSITE-ProRule" id="PRU00284"/>
    </source>
</evidence>
<dbReference type="Proteomes" id="UP000198281">
    <property type="component" value="Unassembled WGS sequence"/>
</dbReference>
<organism evidence="7 8">
    <name type="scientific">Edaphosphingomonas laterariae</name>
    <dbReference type="NCBI Taxonomy" id="861865"/>
    <lineage>
        <taxon>Bacteria</taxon>
        <taxon>Pseudomonadati</taxon>
        <taxon>Pseudomonadota</taxon>
        <taxon>Alphaproteobacteria</taxon>
        <taxon>Sphingomonadales</taxon>
        <taxon>Rhizorhabdaceae</taxon>
        <taxon>Edaphosphingomonas</taxon>
    </lineage>
</organism>
<dbReference type="InterPro" id="IPR004090">
    <property type="entry name" value="Chemotax_Me-accpt_rcpt"/>
</dbReference>
<feature type="transmembrane region" description="Helical" evidence="4">
    <location>
        <begin position="12"/>
        <end position="32"/>
    </location>
</feature>
<feature type="transmembrane region" description="Helical" evidence="4">
    <location>
        <begin position="38"/>
        <end position="58"/>
    </location>
</feature>
<evidence type="ECO:0000259" key="6">
    <source>
        <dbReference type="PROSITE" id="PS50885"/>
    </source>
</evidence>
<dbReference type="Pfam" id="PF00015">
    <property type="entry name" value="MCPsignal"/>
    <property type="match status" value="1"/>
</dbReference>
<dbReference type="Gene3D" id="6.10.340.10">
    <property type="match status" value="1"/>
</dbReference>
<dbReference type="PRINTS" id="PR00260">
    <property type="entry name" value="CHEMTRNSDUCR"/>
</dbReference>
<dbReference type="PANTHER" id="PTHR43531">
    <property type="entry name" value="PROTEIN ICFG"/>
    <property type="match status" value="1"/>
</dbReference>
<sequence>MNWFTATAPIRLKLLIAFGIMAAITAIEPMSLVLGGPVAGITCGVIATLLAIVLGAWFRSAIATPYVTTVVRMEALAAGDLQSPIAHTEFRDCVGRMTKAMFTFRDNARKQIDLNVEAERNSAIVRGMTDNLKRLAQGDLTAEITEDYPASYAELRANFNAALESLRDLIGSVRTSAQTIDTGSIEIARASEDLARRTEANAASLEETTAAVTQMDERLKRTADAAATTVERANGTIGVVQVGREIADDAVRTMGRVSEGAKGIDTVIEGLDKIAFQTRVLAMNAAVEAGRAGEAGRGFAVVADLVSALAMRSEEEAKRAREQLTATQEDIGAAVHAVTRVDSALADIVTDVGQVHALLAGMADDNRAQSSAISEISQAIGAMDRATQQNAAMVEESSAAARNLASEVASLSAEASRFTVEEAAGRRSMTARQALRVV</sequence>
<keyword evidence="3" id="KW-0807">Transducer</keyword>
<dbReference type="InterPro" id="IPR051310">
    <property type="entry name" value="MCP_chemotaxis"/>
</dbReference>
<feature type="domain" description="HAMP" evidence="6">
    <location>
        <begin position="60"/>
        <end position="113"/>
    </location>
</feature>